<dbReference type="EMBL" id="JAMC01000013">
    <property type="protein sequence ID" value="KEJ87857.1"/>
    <property type="molecule type" value="Genomic_DNA"/>
</dbReference>
<gene>
    <name evidence="1" type="ORF">DSW25_04775</name>
</gene>
<dbReference type="AlphaFoldDB" id="A0A073IR28"/>
<name>A0A073IR28_9RHOB</name>
<evidence type="ECO:0000313" key="1">
    <source>
        <dbReference type="EMBL" id="KEJ87857.1"/>
    </source>
</evidence>
<sequence length="36" mass="4079">MGLFKRAYAKSQFCGFTIVSGTAYLRCWVKIGPKHL</sequence>
<evidence type="ECO:0000313" key="2">
    <source>
        <dbReference type="Proteomes" id="UP000027734"/>
    </source>
</evidence>
<dbReference type="Proteomes" id="UP000027734">
    <property type="component" value="Unassembled WGS sequence"/>
</dbReference>
<keyword evidence="2" id="KW-1185">Reference proteome</keyword>
<reference evidence="1 2" key="1">
    <citation type="submission" date="2014-01" db="EMBL/GenBank/DDBJ databases">
        <title>Sulfitobacter donghicola JCM 14565 Genome Sequencing.</title>
        <authorList>
            <person name="Lai Q."/>
            <person name="Hong Z."/>
        </authorList>
    </citation>
    <scope>NUCLEOTIDE SEQUENCE [LARGE SCALE GENOMIC DNA]</scope>
    <source>
        <strain evidence="1 2">JCM 14565</strain>
    </source>
</reference>
<protein>
    <submittedName>
        <fullName evidence="1">Uncharacterized protein</fullName>
    </submittedName>
</protein>
<organism evidence="1 2">
    <name type="scientific">Sulfitobacter donghicola DSW-25 = KCTC 12864 = JCM 14565</name>
    <dbReference type="NCBI Taxonomy" id="1300350"/>
    <lineage>
        <taxon>Bacteria</taxon>
        <taxon>Pseudomonadati</taxon>
        <taxon>Pseudomonadota</taxon>
        <taxon>Alphaproteobacteria</taxon>
        <taxon>Rhodobacterales</taxon>
        <taxon>Roseobacteraceae</taxon>
        <taxon>Sulfitobacter</taxon>
    </lineage>
</organism>
<comment type="caution">
    <text evidence="1">The sequence shown here is derived from an EMBL/GenBank/DDBJ whole genome shotgun (WGS) entry which is preliminary data.</text>
</comment>
<proteinExistence type="predicted"/>
<accession>A0A073IR28</accession>